<evidence type="ECO:0000256" key="5">
    <source>
        <dbReference type="SAM" id="MobiDB-lite"/>
    </source>
</evidence>
<dbReference type="RefSeq" id="WP_167638291.1">
    <property type="nucleotide sequence ID" value="NZ_JAATOP010000006.1"/>
</dbReference>
<evidence type="ECO:0000256" key="3">
    <source>
        <dbReference type="ARBA" id="ARBA00022525"/>
    </source>
</evidence>
<evidence type="ECO:0000313" key="8">
    <source>
        <dbReference type="Proteomes" id="UP000709466"/>
    </source>
</evidence>
<keyword evidence="3" id="KW-0964">Secreted</keyword>
<dbReference type="Gene3D" id="2.150.10.10">
    <property type="entry name" value="Serralysin-like metalloprotease, C-terminal"/>
    <property type="match status" value="1"/>
</dbReference>
<dbReference type="EMBL" id="JAATOP010000006">
    <property type="protein sequence ID" value="NIY72908.1"/>
    <property type="molecule type" value="Genomic_DNA"/>
</dbReference>
<keyword evidence="8" id="KW-1185">Reference proteome</keyword>
<organism evidence="7 8">
    <name type="scientific">Marivivens donghaensis</name>
    <dbReference type="NCBI Taxonomy" id="1699413"/>
    <lineage>
        <taxon>Bacteria</taxon>
        <taxon>Pseudomonadati</taxon>
        <taxon>Pseudomonadota</taxon>
        <taxon>Alphaproteobacteria</taxon>
        <taxon>Rhodobacterales</taxon>
        <taxon>Paracoccaceae</taxon>
        <taxon>Marivivens group</taxon>
        <taxon>Marivivens</taxon>
    </lineage>
</organism>
<dbReference type="SUPFAM" id="SSF51120">
    <property type="entry name" value="beta-Roll"/>
    <property type="match status" value="2"/>
</dbReference>
<feature type="region of interest" description="Disordered" evidence="5">
    <location>
        <begin position="1"/>
        <end position="26"/>
    </location>
</feature>
<dbReference type="InterPro" id="IPR013858">
    <property type="entry name" value="Peptidase_M10B_C"/>
</dbReference>
<evidence type="ECO:0000256" key="4">
    <source>
        <dbReference type="ARBA" id="ARBA00022737"/>
    </source>
</evidence>
<dbReference type="InterPro" id="IPR011049">
    <property type="entry name" value="Serralysin-like_metalloprot_C"/>
</dbReference>
<name>A0ABX0VXS8_9RHOB</name>
<reference evidence="7 8" key="1">
    <citation type="submission" date="2020-03" db="EMBL/GenBank/DDBJ databases">
        <title>Bacterial isolates of synthetic phycosphere.</title>
        <authorList>
            <person name="Fu H."/>
            <person name="Moran M.A."/>
        </authorList>
    </citation>
    <scope>NUCLEOTIDE SEQUENCE [LARGE SCALE GENOMIC DNA]</scope>
    <source>
        <strain evidence="7 8">HF1</strain>
    </source>
</reference>
<accession>A0ABX0VXS8</accession>
<evidence type="ECO:0000259" key="6">
    <source>
        <dbReference type="Pfam" id="PF08548"/>
    </source>
</evidence>
<dbReference type="PRINTS" id="PR00313">
    <property type="entry name" value="CABNDNGRPT"/>
</dbReference>
<comment type="subcellular location">
    <subcellularLocation>
        <location evidence="2">Secreted</location>
    </subcellularLocation>
</comment>
<keyword evidence="4" id="KW-0677">Repeat</keyword>
<feature type="domain" description="Peptidase M10 serralysin C-terminal" evidence="6">
    <location>
        <begin position="147"/>
        <end position="259"/>
    </location>
</feature>
<dbReference type="PROSITE" id="PS00330">
    <property type="entry name" value="HEMOLYSIN_CALCIUM"/>
    <property type="match status" value="2"/>
</dbReference>
<evidence type="ECO:0000313" key="7">
    <source>
        <dbReference type="EMBL" id="NIY72908.1"/>
    </source>
</evidence>
<sequence length="260" mass="27657">MAQIVRGTSGDDEITTEGGDGPNEDVRALGGDDLIINLGGSDTFNGGSGNDTLYTPLDNDLFPQFEPFSFAVEFNLLTGIHGRADSTIGQDKLISIENYLFTGNFHVIASGDKKNNVFITDTGDDILSGNGGRDFLASGAGDDLLNGGTGRDVLFGGGGRDVFEFSSIKDSSARAKKADKILDFKQGKDKIDLSAIDDFDFIAPGNVGADVGPEVTYTQIDVPKNKDWTDVQVDRDGDGDAEMVIRLKGLIDLTADDFIL</sequence>
<dbReference type="InterPro" id="IPR001343">
    <property type="entry name" value="Hemolysn_Ca-bd"/>
</dbReference>
<dbReference type="Pfam" id="PF08548">
    <property type="entry name" value="Peptidase_M10_C"/>
    <property type="match status" value="1"/>
</dbReference>
<evidence type="ECO:0000256" key="1">
    <source>
        <dbReference type="ARBA" id="ARBA00001913"/>
    </source>
</evidence>
<dbReference type="Pfam" id="PF00353">
    <property type="entry name" value="HemolysinCabind"/>
    <property type="match status" value="3"/>
</dbReference>
<dbReference type="InterPro" id="IPR018511">
    <property type="entry name" value="Hemolysin-typ_Ca-bd_CS"/>
</dbReference>
<gene>
    <name evidence="7" type="ORF">HCZ30_10755</name>
</gene>
<comment type="caution">
    <text evidence="7">The sequence shown here is derived from an EMBL/GenBank/DDBJ whole genome shotgun (WGS) entry which is preliminary data.</text>
</comment>
<protein>
    <recommendedName>
        <fullName evidence="6">Peptidase M10 serralysin C-terminal domain-containing protein</fullName>
    </recommendedName>
</protein>
<dbReference type="Proteomes" id="UP000709466">
    <property type="component" value="Unassembled WGS sequence"/>
</dbReference>
<comment type="cofactor">
    <cofactor evidence="1">
        <name>Ca(2+)</name>
        <dbReference type="ChEBI" id="CHEBI:29108"/>
    </cofactor>
</comment>
<proteinExistence type="predicted"/>
<evidence type="ECO:0000256" key="2">
    <source>
        <dbReference type="ARBA" id="ARBA00004613"/>
    </source>
</evidence>